<gene>
    <name evidence="1" type="ORF">SCF082_LOCUS4241</name>
</gene>
<accession>A0ABP0HY98</accession>
<evidence type="ECO:0000313" key="2">
    <source>
        <dbReference type="Proteomes" id="UP001642464"/>
    </source>
</evidence>
<name>A0ABP0HY98_9DINO</name>
<dbReference type="EMBL" id="CAXAMM010002213">
    <property type="protein sequence ID" value="CAK8995190.1"/>
    <property type="molecule type" value="Genomic_DNA"/>
</dbReference>
<dbReference type="Proteomes" id="UP001642464">
    <property type="component" value="Unassembled WGS sequence"/>
</dbReference>
<evidence type="ECO:0000313" key="1">
    <source>
        <dbReference type="EMBL" id="CAK8995190.1"/>
    </source>
</evidence>
<reference evidence="1 2" key="1">
    <citation type="submission" date="2024-02" db="EMBL/GenBank/DDBJ databases">
        <authorList>
            <person name="Chen Y."/>
            <person name="Shah S."/>
            <person name="Dougan E. K."/>
            <person name="Thang M."/>
            <person name="Chan C."/>
        </authorList>
    </citation>
    <scope>NUCLEOTIDE SEQUENCE [LARGE SCALE GENOMIC DNA]</scope>
</reference>
<keyword evidence="2" id="KW-1185">Reference proteome</keyword>
<comment type="caution">
    <text evidence="1">The sequence shown here is derived from an EMBL/GenBank/DDBJ whole genome shotgun (WGS) entry which is preliminary data.</text>
</comment>
<sequence>MPGPNGRVDGTQSLPDLKDWPLPILEPVPTFWVGPKPQTQVLAIPVSRGSASGRSTPWRPSTSKQVEPSALPCLQWNTRWRKDLPIKKDAESWWMGEVWGSSRKLPSLHAQQHRGDMSKASSGPPGPERQIGAWPASPGKTPHEAGGRSDSKKRDKSFSRARSMTESVASFDEEEERPNYEFLRSGMHCRRQITMTERKRNHNAALARDKAYVQKLLKEGKEKPEHRLAREEVIDEHWLQAAFAPVTQPEKYLPPALTGLPLTRQQVKQVTDVTSITRRSSAVAMEPNEMALEIPEIQEAFKVCSLFCALTTPGMNNAGGDPPVMSRQTFCHLACAAEGFASWNGGQPRLCRAVRHFDSLTEEVLGKTSSTATSGIVLLDCRSPAVENTPMARLFAKIAQDLVKDFDKGLEFDAVAQRGRAEFQARDRIFTRLLPQAAKYAIRRQRYVNEQTSQIKHVLEKTEAKPNQLREREKMEKEREREREEKLNLQDRNRLQVGVRSPKPRSRPPSRLTTPSTPYKPDKEDPPRSAGTDKASELQEEGKDLYFNTLLQMKGEGLLGHLFEPEVLHFMAQTSHVFQTIFKAYADIPSTTGEGHMSLAALVRFGADFGLFPHKVDFQTVQWLYNTECRTANPSVDQMDSRAGSAGTSPPRRKGRKAIIKEEDGFLYQTKWLKPHLAWMSKEPSRMTEVEMRSVFILTAIDDWLESHNLKVSEIFANTHATSGTFNAQDLQLVVNFMDFEDPPTAEEIQALAGLLIVRQPLTAIDFPTLEMARVAARLTKESRSRARNCFLKDLAKMSKVESSAHLFFTELTANLEFRGLAPESFYRMLDVDHSGQVPVKVIVRQARSLEKMEPGVWTAAMTVENPFAFIGKTVEDDISREEFIDLFEEIKEARRLREASFEQKHPLFISSGTVQPPNSKDSPFAAEGFVKVIMKMGLFYLSHYGTEAQAQLSSHHKLLWLFLYMHWYFDGSRQRAEELLRQSGFERRSKSSRPSSRDSRPPSRPSSRGDAAGRRYPKHLPAMRRLLARHPTLFMGVGEVALPEWATPNRTADVVVQAAFRTLRIQESAAEGEDSWKVEGLEDDDDALGAIEEDPCSSLRGAISLEQTLLGTACHGHQLAEASSDLSE</sequence>
<organism evidence="1 2">
    <name type="scientific">Durusdinium trenchii</name>
    <dbReference type="NCBI Taxonomy" id="1381693"/>
    <lineage>
        <taxon>Eukaryota</taxon>
        <taxon>Sar</taxon>
        <taxon>Alveolata</taxon>
        <taxon>Dinophyceae</taxon>
        <taxon>Suessiales</taxon>
        <taxon>Symbiodiniaceae</taxon>
        <taxon>Durusdinium</taxon>
    </lineage>
</organism>
<proteinExistence type="predicted"/>
<protein>
    <submittedName>
        <fullName evidence="1">Uncharacterized protein</fullName>
    </submittedName>
</protein>